<feature type="compositionally biased region" description="Polar residues" evidence="1">
    <location>
        <begin position="7"/>
        <end position="19"/>
    </location>
</feature>
<evidence type="ECO:0000313" key="2">
    <source>
        <dbReference type="EMBL" id="KAK0601957.1"/>
    </source>
</evidence>
<reference evidence="2" key="1">
    <citation type="journal article" date="2022" name="Plant J.">
        <title>Strategies of tolerance reflected in two North American maple genomes.</title>
        <authorList>
            <person name="McEvoy S.L."/>
            <person name="Sezen U.U."/>
            <person name="Trouern-Trend A."/>
            <person name="McMahon S.M."/>
            <person name="Schaberg P.G."/>
            <person name="Yang J."/>
            <person name="Wegrzyn J.L."/>
            <person name="Swenson N.G."/>
        </authorList>
    </citation>
    <scope>NUCLEOTIDE SEQUENCE</scope>
    <source>
        <strain evidence="2">NS2018</strain>
    </source>
</reference>
<sequence>MGERSRTFQQRPGGTNLSGSGEIKSRFNSAESSKEVGGRNSTEPIPEAKTCEVEHGQGSAETLADSANLGIYYAAQGRPIVDNTTMEGVMGYSEVSVIRQPMGTDSEVSSKGSSGEKNVRKWKRVARGVQSSQVDTSPTSPSFTNLVHPFIFSKQAALSETKRKGMLIPLEEGRDAKKQKEVALEIQSTLSAEPGVQGRVSKEEMALVCVLLWCIWENRNALYNNGLVRKSDDLIFRAGLYLEEFRSSSSALNTGCQPGHQKTNVLWSPPPPGIQQIENGRCSHVDFTHGRSSHVGFRYFVFIIVLLLEAAIRSTSWGCGCHSNNNNNSSSNSSSSSSHILLIWMYVQEFMLSCLNPHKLLHHQHPQQLQHTMKKLNAYSASTNSKMGIP</sequence>
<keyword evidence="3" id="KW-1185">Reference proteome</keyword>
<feature type="region of interest" description="Disordered" evidence="1">
    <location>
        <begin position="1"/>
        <end position="46"/>
    </location>
</feature>
<evidence type="ECO:0000313" key="3">
    <source>
        <dbReference type="Proteomes" id="UP001168877"/>
    </source>
</evidence>
<accession>A0AA39SYG2</accession>
<name>A0AA39SYG2_ACESA</name>
<reference evidence="2" key="2">
    <citation type="submission" date="2023-06" db="EMBL/GenBank/DDBJ databases">
        <authorList>
            <person name="Swenson N.G."/>
            <person name="Wegrzyn J.L."/>
            <person name="Mcevoy S.L."/>
        </authorList>
    </citation>
    <scope>NUCLEOTIDE SEQUENCE</scope>
    <source>
        <strain evidence="2">NS2018</strain>
        <tissue evidence="2">Leaf</tissue>
    </source>
</reference>
<comment type="caution">
    <text evidence="2">The sequence shown here is derived from an EMBL/GenBank/DDBJ whole genome shotgun (WGS) entry which is preliminary data.</text>
</comment>
<organism evidence="2 3">
    <name type="scientific">Acer saccharum</name>
    <name type="common">Sugar maple</name>
    <dbReference type="NCBI Taxonomy" id="4024"/>
    <lineage>
        <taxon>Eukaryota</taxon>
        <taxon>Viridiplantae</taxon>
        <taxon>Streptophyta</taxon>
        <taxon>Embryophyta</taxon>
        <taxon>Tracheophyta</taxon>
        <taxon>Spermatophyta</taxon>
        <taxon>Magnoliopsida</taxon>
        <taxon>eudicotyledons</taxon>
        <taxon>Gunneridae</taxon>
        <taxon>Pentapetalae</taxon>
        <taxon>rosids</taxon>
        <taxon>malvids</taxon>
        <taxon>Sapindales</taxon>
        <taxon>Sapindaceae</taxon>
        <taxon>Hippocastanoideae</taxon>
        <taxon>Acereae</taxon>
        <taxon>Acer</taxon>
    </lineage>
</organism>
<proteinExistence type="predicted"/>
<evidence type="ECO:0000256" key="1">
    <source>
        <dbReference type="SAM" id="MobiDB-lite"/>
    </source>
</evidence>
<dbReference type="Proteomes" id="UP001168877">
    <property type="component" value="Unassembled WGS sequence"/>
</dbReference>
<dbReference type="EMBL" id="JAUESC010000003">
    <property type="protein sequence ID" value="KAK0601957.1"/>
    <property type="molecule type" value="Genomic_DNA"/>
</dbReference>
<protein>
    <submittedName>
        <fullName evidence="2">Uncharacterized protein</fullName>
    </submittedName>
</protein>
<dbReference type="AlphaFoldDB" id="A0AA39SYG2"/>
<gene>
    <name evidence="2" type="ORF">LWI29_029073</name>
</gene>